<dbReference type="EMBL" id="CP127363">
    <property type="protein sequence ID" value="WIY48679.1"/>
    <property type="molecule type" value="Genomic_DNA"/>
</dbReference>
<evidence type="ECO:0000313" key="1">
    <source>
        <dbReference type="EMBL" id="WIY48679.1"/>
    </source>
</evidence>
<accession>A0ABY9AP15</accession>
<protein>
    <submittedName>
        <fullName evidence="1">Uncharacterized protein</fullName>
    </submittedName>
</protein>
<proteinExistence type="predicted"/>
<evidence type="ECO:0000313" key="2">
    <source>
        <dbReference type="Proteomes" id="UP001242732"/>
    </source>
</evidence>
<dbReference type="RefSeq" id="WP_011793545.1">
    <property type="nucleotide sequence ID" value="NZ_CP023687.1"/>
</dbReference>
<gene>
    <name evidence="1" type="ORF">QRO08_23150</name>
</gene>
<name>A0ABY9AP15_PARCI</name>
<dbReference type="Proteomes" id="UP001242732">
    <property type="component" value="Chromosome"/>
</dbReference>
<sequence>MCAHEVQALWQAGMAMLTWFIPLGFGNAAGSDVVAVANPAGGSVFLSTCETIITNTSEVAQQIESIMKPDSFTVRTPSGTPQCQVGTVLSAGEPAT</sequence>
<organism evidence="1 2">
    <name type="scientific">Paracidovorax citrulli</name>
    <name type="common">Acidovorax citrulli</name>
    <dbReference type="NCBI Taxonomy" id="80869"/>
    <lineage>
        <taxon>Bacteria</taxon>
        <taxon>Pseudomonadati</taxon>
        <taxon>Pseudomonadota</taxon>
        <taxon>Betaproteobacteria</taxon>
        <taxon>Burkholderiales</taxon>
        <taxon>Comamonadaceae</taxon>
        <taxon>Paracidovorax</taxon>
    </lineage>
</organism>
<reference evidence="1 2" key="1">
    <citation type="submission" date="2023-06" db="EMBL/GenBank/DDBJ databases">
        <authorList>
            <person name="Ham H."/>
            <person name="Park D.S."/>
        </authorList>
    </citation>
    <scope>NUCLEOTIDE SEQUENCE [LARGE SCALE GENOMIC DNA]</scope>
    <source>
        <strain evidence="1 2">KACC 17005</strain>
    </source>
</reference>
<keyword evidence="2" id="KW-1185">Reference proteome</keyword>